<evidence type="ECO:0000313" key="2">
    <source>
        <dbReference type="EMBL" id="KAK4450030.1"/>
    </source>
</evidence>
<evidence type="ECO:0000313" key="3">
    <source>
        <dbReference type="Proteomes" id="UP001321760"/>
    </source>
</evidence>
<proteinExistence type="predicted"/>
<name>A0AAV9GQ01_9PEZI</name>
<sequence length="263" mass="29069">MSRTSKTSHRRFSDAGSDGESDYTRQSLPRSRRAESLSSRGRRSDLGDQQSHYRPSRSERRYTPAIDSDSESTDDTDSYSHRYNRHHDHDHERSSRHYPPSASRSHRAQSSHPPSSRQKENPSRPPRPRRNSSSIILGAGRTALEAGAVAALKLRDDPSPWLGTKGAKVVTAALSAAAVDTFMERRHPDRKGGLRHTVMKQGMQVVIGNLVKKPAAQAEQEKYGEKVEQRVKGGIKGGVKKGVKMGAAKGVKAGGGRVMHHRR</sequence>
<reference evidence="2" key="1">
    <citation type="journal article" date="2023" name="Mol. Phylogenet. Evol.">
        <title>Genome-scale phylogeny and comparative genomics of the fungal order Sordariales.</title>
        <authorList>
            <person name="Hensen N."/>
            <person name="Bonometti L."/>
            <person name="Westerberg I."/>
            <person name="Brannstrom I.O."/>
            <person name="Guillou S."/>
            <person name="Cros-Aarteil S."/>
            <person name="Calhoun S."/>
            <person name="Haridas S."/>
            <person name="Kuo A."/>
            <person name="Mondo S."/>
            <person name="Pangilinan J."/>
            <person name="Riley R."/>
            <person name="LaButti K."/>
            <person name="Andreopoulos B."/>
            <person name="Lipzen A."/>
            <person name="Chen C."/>
            <person name="Yan M."/>
            <person name="Daum C."/>
            <person name="Ng V."/>
            <person name="Clum A."/>
            <person name="Steindorff A."/>
            <person name="Ohm R.A."/>
            <person name="Martin F."/>
            <person name="Silar P."/>
            <person name="Natvig D.O."/>
            <person name="Lalanne C."/>
            <person name="Gautier V."/>
            <person name="Ament-Velasquez S.L."/>
            <person name="Kruys A."/>
            <person name="Hutchinson M.I."/>
            <person name="Powell A.J."/>
            <person name="Barry K."/>
            <person name="Miller A.N."/>
            <person name="Grigoriev I.V."/>
            <person name="Debuchy R."/>
            <person name="Gladieux P."/>
            <person name="Hiltunen Thoren M."/>
            <person name="Johannesson H."/>
        </authorList>
    </citation>
    <scope>NUCLEOTIDE SEQUENCE</scope>
    <source>
        <strain evidence="2">PSN243</strain>
    </source>
</reference>
<dbReference type="Proteomes" id="UP001321760">
    <property type="component" value="Unassembled WGS sequence"/>
</dbReference>
<feature type="region of interest" description="Disordered" evidence="1">
    <location>
        <begin position="1"/>
        <end position="133"/>
    </location>
</feature>
<keyword evidence="3" id="KW-1185">Reference proteome</keyword>
<dbReference type="EMBL" id="MU865934">
    <property type="protein sequence ID" value="KAK4450030.1"/>
    <property type="molecule type" value="Genomic_DNA"/>
</dbReference>
<feature type="compositionally biased region" description="Basic residues" evidence="1">
    <location>
        <begin position="1"/>
        <end position="10"/>
    </location>
</feature>
<dbReference type="AlphaFoldDB" id="A0AAV9GQ01"/>
<gene>
    <name evidence="2" type="ORF">QBC34DRAFT_80303</name>
</gene>
<accession>A0AAV9GQ01</accession>
<organism evidence="2 3">
    <name type="scientific">Podospora aff. communis PSN243</name>
    <dbReference type="NCBI Taxonomy" id="3040156"/>
    <lineage>
        <taxon>Eukaryota</taxon>
        <taxon>Fungi</taxon>
        <taxon>Dikarya</taxon>
        <taxon>Ascomycota</taxon>
        <taxon>Pezizomycotina</taxon>
        <taxon>Sordariomycetes</taxon>
        <taxon>Sordariomycetidae</taxon>
        <taxon>Sordariales</taxon>
        <taxon>Podosporaceae</taxon>
        <taxon>Podospora</taxon>
    </lineage>
</organism>
<evidence type="ECO:0000256" key="1">
    <source>
        <dbReference type="SAM" id="MobiDB-lite"/>
    </source>
</evidence>
<reference evidence="2" key="2">
    <citation type="submission" date="2023-05" db="EMBL/GenBank/DDBJ databases">
        <authorList>
            <consortium name="Lawrence Berkeley National Laboratory"/>
            <person name="Steindorff A."/>
            <person name="Hensen N."/>
            <person name="Bonometti L."/>
            <person name="Westerberg I."/>
            <person name="Brannstrom I.O."/>
            <person name="Guillou S."/>
            <person name="Cros-Aarteil S."/>
            <person name="Calhoun S."/>
            <person name="Haridas S."/>
            <person name="Kuo A."/>
            <person name="Mondo S."/>
            <person name="Pangilinan J."/>
            <person name="Riley R."/>
            <person name="Labutti K."/>
            <person name="Andreopoulos B."/>
            <person name="Lipzen A."/>
            <person name="Chen C."/>
            <person name="Yanf M."/>
            <person name="Daum C."/>
            <person name="Ng V."/>
            <person name="Clum A."/>
            <person name="Ohm R."/>
            <person name="Martin F."/>
            <person name="Silar P."/>
            <person name="Natvig D."/>
            <person name="Lalanne C."/>
            <person name="Gautier V."/>
            <person name="Ament-Velasquez S.L."/>
            <person name="Kruys A."/>
            <person name="Hutchinson M.I."/>
            <person name="Powell A.J."/>
            <person name="Barry K."/>
            <person name="Miller A.N."/>
            <person name="Grigoriev I.V."/>
            <person name="Debuchy R."/>
            <person name="Gladieux P."/>
            <person name="Thoren M.H."/>
            <person name="Johannesson H."/>
        </authorList>
    </citation>
    <scope>NUCLEOTIDE SEQUENCE</scope>
    <source>
        <strain evidence="2">PSN243</strain>
    </source>
</reference>
<protein>
    <submittedName>
        <fullName evidence="2">Uncharacterized protein</fullName>
    </submittedName>
</protein>
<feature type="compositionally biased region" description="Acidic residues" evidence="1">
    <location>
        <begin position="68"/>
        <end position="77"/>
    </location>
</feature>
<comment type="caution">
    <text evidence="2">The sequence shown here is derived from an EMBL/GenBank/DDBJ whole genome shotgun (WGS) entry which is preliminary data.</text>
</comment>